<dbReference type="InterPro" id="IPR012373">
    <property type="entry name" value="Ferrdict_sens_TM"/>
</dbReference>
<dbReference type="InterPro" id="IPR032508">
    <property type="entry name" value="FecR_C"/>
</dbReference>
<feature type="domain" description="FecR protein" evidence="2">
    <location>
        <begin position="124"/>
        <end position="213"/>
    </location>
</feature>
<dbReference type="PANTHER" id="PTHR30273:SF2">
    <property type="entry name" value="PROTEIN FECR"/>
    <property type="match status" value="1"/>
</dbReference>
<dbReference type="PIRSF" id="PIRSF018266">
    <property type="entry name" value="FecR"/>
    <property type="match status" value="1"/>
</dbReference>
<keyword evidence="5" id="KW-1185">Reference proteome</keyword>
<sequence>MNNKTDIDIDIVIRYLEDPDNEQHKQALNDWIQADTGNLDIFLDMKAMWQGDALPTASPYDIQAQWDQLNAVLDATPATTGTAPQQGRIVPLTRKYWWAAAAAVVAIALTWTWLGPGSYQTFATATQQDSLLLPDGSKVYLNAHTSIRYARRFGQTNRNIRIDKGEAFFDVTRNETVPFIVNAPEVEVQVLGTAFNVKAASSGVKVFVQSGKVSAAYKGTEKKVILTPGVEASLQHNGTNIDTQLHKKSNNILAWKTRCLTFDDTPLAEVATSLADFYGVEISLSNPALSDKKLLATFRNMPLDEVLDIMRKTLQINITHKNNLVEIY</sequence>
<evidence type="ECO:0000313" key="5">
    <source>
        <dbReference type="Proteomes" id="UP001207742"/>
    </source>
</evidence>
<feature type="transmembrane region" description="Helical" evidence="1">
    <location>
        <begin position="96"/>
        <end position="114"/>
    </location>
</feature>
<evidence type="ECO:0000259" key="3">
    <source>
        <dbReference type="Pfam" id="PF16344"/>
    </source>
</evidence>
<evidence type="ECO:0000259" key="2">
    <source>
        <dbReference type="Pfam" id="PF04773"/>
    </source>
</evidence>
<dbReference type="InterPro" id="IPR006860">
    <property type="entry name" value="FecR"/>
</dbReference>
<protein>
    <submittedName>
        <fullName evidence="4">FecR domain-containing protein</fullName>
    </submittedName>
</protein>
<name>A0ABT3IL77_9BACT</name>
<dbReference type="Pfam" id="PF04773">
    <property type="entry name" value="FecR"/>
    <property type="match status" value="1"/>
</dbReference>
<proteinExistence type="predicted"/>
<reference evidence="4 5" key="1">
    <citation type="submission" date="2022-10" db="EMBL/GenBank/DDBJ databases">
        <title>Chitinophaga nivalis PC15 sp. nov., isolated from Pyeongchang county, South Korea.</title>
        <authorList>
            <person name="Trinh H.N."/>
        </authorList>
    </citation>
    <scope>NUCLEOTIDE SEQUENCE [LARGE SCALE GENOMIC DNA]</scope>
    <source>
        <strain evidence="4 5">PC14</strain>
    </source>
</reference>
<dbReference type="Gene3D" id="3.55.50.30">
    <property type="match status" value="1"/>
</dbReference>
<comment type="caution">
    <text evidence="4">The sequence shown here is derived from an EMBL/GenBank/DDBJ whole genome shotgun (WGS) entry which is preliminary data.</text>
</comment>
<keyword evidence="1" id="KW-1133">Transmembrane helix</keyword>
<dbReference type="EMBL" id="JAPDNS010000001">
    <property type="protein sequence ID" value="MCW3484726.1"/>
    <property type="molecule type" value="Genomic_DNA"/>
</dbReference>
<evidence type="ECO:0000313" key="4">
    <source>
        <dbReference type="EMBL" id="MCW3484726.1"/>
    </source>
</evidence>
<gene>
    <name evidence="4" type="ORF">OL497_12515</name>
</gene>
<feature type="domain" description="Protein FecR C-terminal" evidence="3">
    <location>
        <begin position="260"/>
        <end position="326"/>
    </location>
</feature>
<keyword evidence="1" id="KW-0812">Transmembrane</keyword>
<accession>A0ABT3IL77</accession>
<dbReference type="RefSeq" id="WP_264730573.1">
    <property type="nucleotide sequence ID" value="NZ_JAPDNR010000001.1"/>
</dbReference>
<evidence type="ECO:0000256" key="1">
    <source>
        <dbReference type="SAM" id="Phobius"/>
    </source>
</evidence>
<keyword evidence="1" id="KW-0472">Membrane</keyword>
<dbReference type="Pfam" id="PF16344">
    <property type="entry name" value="FecR_C"/>
    <property type="match status" value="1"/>
</dbReference>
<dbReference type="Gene3D" id="2.60.120.1440">
    <property type="match status" value="1"/>
</dbReference>
<organism evidence="4 5">
    <name type="scientific">Chitinophaga nivalis</name>
    <dbReference type="NCBI Taxonomy" id="2991709"/>
    <lineage>
        <taxon>Bacteria</taxon>
        <taxon>Pseudomonadati</taxon>
        <taxon>Bacteroidota</taxon>
        <taxon>Chitinophagia</taxon>
        <taxon>Chitinophagales</taxon>
        <taxon>Chitinophagaceae</taxon>
        <taxon>Chitinophaga</taxon>
    </lineage>
</organism>
<dbReference type="PANTHER" id="PTHR30273">
    <property type="entry name" value="PERIPLASMIC SIGNAL SENSOR AND SIGMA FACTOR ACTIVATOR FECR-RELATED"/>
    <property type="match status" value="1"/>
</dbReference>
<dbReference type="Proteomes" id="UP001207742">
    <property type="component" value="Unassembled WGS sequence"/>
</dbReference>